<dbReference type="AlphaFoldDB" id="A0A9Q3IWK9"/>
<feature type="region of interest" description="Disordered" evidence="1">
    <location>
        <begin position="1"/>
        <end position="26"/>
    </location>
</feature>
<reference evidence="2" key="1">
    <citation type="submission" date="2021-03" db="EMBL/GenBank/DDBJ databases">
        <title>Draft genome sequence of rust myrtle Austropuccinia psidii MF-1, a brazilian biotype.</title>
        <authorList>
            <person name="Quecine M.C."/>
            <person name="Pachon D.M.R."/>
            <person name="Bonatelli M.L."/>
            <person name="Correr F.H."/>
            <person name="Franceschini L.M."/>
            <person name="Leite T.F."/>
            <person name="Margarido G.R.A."/>
            <person name="Almeida C.A."/>
            <person name="Ferrarezi J.A."/>
            <person name="Labate C.A."/>
        </authorList>
    </citation>
    <scope>NUCLEOTIDE SEQUENCE</scope>
    <source>
        <strain evidence="2">MF-1</strain>
    </source>
</reference>
<evidence type="ECO:0000313" key="3">
    <source>
        <dbReference type="Proteomes" id="UP000765509"/>
    </source>
</evidence>
<keyword evidence="3" id="KW-1185">Reference proteome</keyword>
<comment type="caution">
    <text evidence="2">The sequence shown here is derived from an EMBL/GenBank/DDBJ whole genome shotgun (WGS) entry which is preliminary data.</text>
</comment>
<name>A0A9Q3IWK9_9BASI</name>
<dbReference type="EMBL" id="AVOT02056923">
    <property type="protein sequence ID" value="MBW0551140.1"/>
    <property type="molecule type" value="Genomic_DNA"/>
</dbReference>
<dbReference type="Proteomes" id="UP000765509">
    <property type="component" value="Unassembled WGS sequence"/>
</dbReference>
<organism evidence="2 3">
    <name type="scientific">Austropuccinia psidii MF-1</name>
    <dbReference type="NCBI Taxonomy" id="1389203"/>
    <lineage>
        <taxon>Eukaryota</taxon>
        <taxon>Fungi</taxon>
        <taxon>Dikarya</taxon>
        <taxon>Basidiomycota</taxon>
        <taxon>Pucciniomycotina</taxon>
        <taxon>Pucciniomycetes</taxon>
        <taxon>Pucciniales</taxon>
        <taxon>Sphaerophragmiaceae</taxon>
        <taxon>Austropuccinia</taxon>
    </lineage>
</organism>
<evidence type="ECO:0000256" key="1">
    <source>
        <dbReference type="SAM" id="MobiDB-lite"/>
    </source>
</evidence>
<evidence type="ECO:0000313" key="2">
    <source>
        <dbReference type="EMBL" id="MBW0551140.1"/>
    </source>
</evidence>
<gene>
    <name evidence="2" type="ORF">O181_090855</name>
</gene>
<accession>A0A9Q3IWK9</accession>
<proteinExistence type="predicted"/>
<sequence length="94" mass="10967">MSPVHLRDLGFQTHQPEEREGLSTTTLPVGGHLVHSNGWKDIEGIIPTLPFTFQFNRKINPEDWKDMDQVLQLQKLLKGLFQWSMYNKIFNLAF</sequence>
<protein>
    <submittedName>
        <fullName evidence="2">Uncharacterized protein</fullName>
    </submittedName>
</protein>